<protein>
    <submittedName>
        <fullName evidence="2">Uncharacterized protein</fullName>
    </submittedName>
</protein>
<dbReference type="RefSeq" id="WP_127027454.1">
    <property type="nucleotide sequence ID" value="NZ_RYFG02000116.1"/>
</dbReference>
<reference evidence="2 3" key="1">
    <citation type="journal article" date="2019" name="Antonie Van Leeuwenhoek">
        <title>Description of 'Ca. Methylobacter oryzae' KRF1, a novel species from the environmentally important Methylobacter clade 2.</title>
        <authorList>
            <person name="Khatri K."/>
            <person name="Mohite J.A."/>
            <person name="Pandit P.S."/>
            <person name="Bahulikar R."/>
            <person name="Rahalkar M.C."/>
        </authorList>
    </citation>
    <scope>NUCLEOTIDE SEQUENCE [LARGE SCALE GENOMIC DNA]</scope>
    <source>
        <strain evidence="2 3">KRF1</strain>
    </source>
</reference>
<gene>
    <name evidence="2" type="ORF">EKO24_018385</name>
</gene>
<dbReference type="Proteomes" id="UP000733744">
    <property type="component" value="Unassembled WGS sequence"/>
</dbReference>
<evidence type="ECO:0000313" key="3">
    <source>
        <dbReference type="Proteomes" id="UP000733744"/>
    </source>
</evidence>
<evidence type="ECO:0000256" key="1">
    <source>
        <dbReference type="SAM" id="Phobius"/>
    </source>
</evidence>
<name>A0ABY3C660_9GAMM</name>
<proteinExistence type="predicted"/>
<keyword evidence="1" id="KW-1133">Transmembrane helix</keyword>
<evidence type="ECO:0000313" key="2">
    <source>
        <dbReference type="EMBL" id="TRW90766.1"/>
    </source>
</evidence>
<keyword evidence="3" id="KW-1185">Reference proteome</keyword>
<feature type="transmembrane region" description="Helical" evidence="1">
    <location>
        <begin position="34"/>
        <end position="56"/>
    </location>
</feature>
<keyword evidence="1" id="KW-0472">Membrane</keyword>
<sequence>MIKSLDKITLHLSIVSEMFGFYWKEKRWLSLPGLMIWSLLPLFLIIVLFIAVAMFWKII</sequence>
<comment type="caution">
    <text evidence="2">The sequence shown here is derived from an EMBL/GenBank/DDBJ whole genome shotgun (WGS) entry which is preliminary data.</text>
</comment>
<organism evidence="2 3">
    <name type="scientific">Candidatus Methylobacter oryzae</name>
    <dbReference type="NCBI Taxonomy" id="2497749"/>
    <lineage>
        <taxon>Bacteria</taxon>
        <taxon>Pseudomonadati</taxon>
        <taxon>Pseudomonadota</taxon>
        <taxon>Gammaproteobacteria</taxon>
        <taxon>Methylococcales</taxon>
        <taxon>Methylococcaceae</taxon>
        <taxon>Methylobacter</taxon>
    </lineage>
</organism>
<keyword evidence="1" id="KW-0812">Transmembrane</keyword>
<accession>A0ABY3C660</accession>
<dbReference type="EMBL" id="RYFG02000116">
    <property type="protein sequence ID" value="TRW90766.1"/>
    <property type="molecule type" value="Genomic_DNA"/>
</dbReference>